<dbReference type="GO" id="GO:0016020">
    <property type="term" value="C:membrane"/>
    <property type="evidence" value="ECO:0007669"/>
    <property type="project" value="InterPro"/>
</dbReference>
<evidence type="ECO:0000313" key="6">
    <source>
        <dbReference type="EMBL" id="OHV15732.1"/>
    </source>
</evidence>
<dbReference type="PROSITE" id="PS50885">
    <property type="entry name" value="HAMP"/>
    <property type="match status" value="1"/>
</dbReference>
<dbReference type="InterPro" id="IPR004089">
    <property type="entry name" value="MCPsignal_dom"/>
</dbReference>
<dbReference type="PRINTS" id="PR00260">
    <property type="entry name" value="CHEMTRNSDUCR"/>
</dbReference>
<dbReference type="EMBL" id="MNAO01000220">
    <property type="protein sequence ID" value="OHV15732.1"/>
    <property type="molecule type" value="Genomic_DNA"/>
</dbReference>
<comment type="caution">
    <text evidence="6">The sequence shown here is derived from an EMBL/GenBank/DDBJ whole genome shotgun (WGS) entry which is preliminary data.</text>
</comment>
<dbReference type="Pfam" id="PF00672">
    <property type="entry name" value="HAMP"/>
    <property type="match status" value="1"/>
</dbReference>
<feature type="domain" description="Methyl-accepting transducer" evidence="4">
    <location>
        <begin position="461"/>
        <end position="690"/>
    </location>
</feature>
<evidence type="ECO:0000259" key="4">
    <source>
        <dbReference type="PROSITE" id="PS50111"/>
    </source>
</evidence>
<dbReference type="SMART" id="SM00304">
    <property type="entry name" value="HAMP"/>
    <property type="match status" value="1"/>
</dbReference>
<dbReference type="SUPFAM" id="SSF58104">
    <property type="entry name" value="Methyl-accepting chemotaxis protein (MCP) signaling domain"/>
    <property type="match status" value="1"/>
</dbReference>
<dbReference type="InterPro" id="IPR003660">
    <property type="entry name" value="HAMP_dom"/>
</dbReference>
<dbReference type="AlphaFoldDB" id="A0A1S1P560"/>
<name>A0A1S1P560_METEX</name>
<sequence>MIAASRLGVRLPAMTIGLALLSAAAMGGLSWSSAKSGLIEAAGARLELAAAARRDGIELVADRMQADFLAAAGHPQIVSNFPDLVETLDPSKPDFAGIVEAFQSPPTVEARVALDSTPATAMYGRRHVKVQEVARRIVAEPGYADLIFLDESGRVVYTTTKGNDFAKSLDDPSLKETGLARLVERLKSQDPGATAFEDFASYPVGGGPSAFIGRAMTKRANVAMGTAQAVERIGFVVLRVTPALFDRTLAKRAGLGETGQILAAAADGRLRSNPPLNPAVKAGAPISDLGFSASQLSGGSFAYPAADGRHMAASATVSVLGAPWTVVAEQTEAEAVGAVQTLSRTLALTALVVLLGTAILGLLLARSIVRPLSALTQALSALAARETLAEVPGSRRRDEIGDIARAVVTIRDMSLEEAAQQLQTTEAARLREEQARRTLLRDLADRFEDSVGGIVAGVAHAVAGLQGSAATMQNAVSGTAQRSTSVAGAAQQTASNVNAVAAAAEELGATVQEIGRQVEQATGMSAAAVQAASRTEETMAALAQAATRIGDVVGLVSTIASQTNLLALNATIEAARAGEAGRGFAVVAAEVKELASQTARATDEIGQQITAIQGATEGASQAIQDIAQQIQAMRSVTTNIATAIEEQGATTQEIVRSMSQASTGTVEVTTNIAEVAQEAEGAGQAARAVATAADGLADQSAVLRSEVEKFLANVRAA</sequence>
<dbReference type="Gene3D" id="1.10.287.950">
    <property type="entry name" value="Methyl-accepting chemotaxis protein"/>
    <property type="match status" value="1"/>
</dbReference>
<reference evidence="6 7" key="1">
    <citation type="submission" date="2016-10" db="EMBL/GenBank/DDBJ databases">
        <title>Draft genome sequence of Methylobacterium extorquens CP3, a seed endophyte of Crotalaria pumila with plant growth-promoting and metal tolerance properties.</title>
        <authorList>
            <person name="Sanchez-Lopez A.S."/>
            <person name="Van Hamme J.D."/>
            <person name="Thijs S."/>
            <person name="Mcammond B.M."/>
            <person name="Stevens V."/>
            <person name="Gonzalez-Chavez M.D.C."/>
            <person name="Vangronsveld J."/>
        </authorList>
    </citation>
    <scope>NUCLEOTIDE SEQUENCE [LARGE SCALE GENOMIC DNA]</scope>
    <source>
        <strain evidence="6 7">CP3</strain>
    </source>
</reference>
<dbReference type="CDD" id="cd18774">
    <property type="entry name" value="PDC2_HK_sensor"/>
    <property type="match status" value="1"/>
</dbReference>
<dbReference type="InterPro" id="IPR004090">
    <property type="entry name" value="Chemotax_Me-accpt_rcpt"/>
</dbReference>
<dbReference type="GO" id="GO:0004888">
    <property type="term" value="F:transmembrane signaling receptor activity"/>
    <property type="evidence" value="ECO:0007669"/>
    <property type="project" value="InterPro"/>
</dbReference>
<proteinExistence type="inferred from homology"/>
<dbReference type="SMART" id="SM00283">
    <property type="entry name" value="MA"/>
    <property type="match status" value="1"/>
</dbReference>
<organism evidence="6 7">
    <name type="scientific">Methylorubrum extorquens</name>
    <name type="common">Methylobacterium dichloromethanicum</name>
    <name type="synonym">Methylobacterium extorquens</name>
    <dbReference type="NCBI Taxonomy" id="408"/>
    <lineage>
        <taxon>Bacteria</taxon>
        <taxon>Pseudomonadati</taxon>
        <taxon>Pseudomonadota</taxon>
        <taxon>Alphaproteobacteria</taxon>
        <taxon>Hyphomicrobiales</taxon>
        <taxon>Methylobacteriaceae</taxon>
        <taxon>Methylorubrum</taxon>
    </lineage>
</organism>
<dbReference type="GO" id="GO:0006935">
    <property type="term" value="P:chemotaxis"/>
    <property type="evidence" value="ECO:0007669"/>
    <property type="project" value="InterPro"/>
</dbReference>
<keyword evidence="1 3" id="KW-0807">Transducer</keyword>
<dbReference type="PANTHER" id="PTHR32089">
    <property type="entry name" value="METHYL-ACCEPTING CHEMOTAXIS PROTEIN MCPB"/>
    <property type="match status" value="1"/>
</dbReference>
<feature type="domain" description="HAMP" evidence="5">
    <location>
        <begin position="366"/>
        <end position="419"/>
    </location>
</feature>
<dbReference type="GO" id="GO:0007165">
    <property type="term" value="P:signal transduction"/>
    <property type="evidence" value="ECO:0007669"/>
    <property type="project" value="UniProtKB-KW"/>
</dbReference>
<dbReference type="PROSITE" id="PS50111">
    <property type="entry name" value="CHEMOTAXIS_TRANSDUC_2"/>
    <property type="match status" value="1"/>
</dbReference>
<evidence type="ECO:0000259" key="5">
    <source>
        <dbReference type="PROSITE" id="PS50885"/>
    </source>
</evidence>
<evidence type="ECO:0000313" key="7">
    <source>
        <dbReference type="Proteomes" id="UP000180215"/>
    </source>
</evidence>
<dbReference type="PANTHER" id="PTHR32089:SF112">
    <property type="entry name" value="LYSOZYME-LIKE PROTEIN-RELATED"/>
    <property type="match status" value="1"/>
</dbReference>
<evidence type="ECO:0000256" key="2">
    <source>
        <dbReference type="ARBA" id="ARBA00029447"/>
    </source>
</evidence>
<evidence type="ECO:0000256" key="3">
    <source>
        <dbReference type="PROSITE-ProRule" id="PRU00284"/>
    </source>
</evidence>
<dbReference type="Proteomes" id="UP000180215">
    <property type="component" value="Unassembled WGS sequence"/>
</dbReference>
<evidence type="ECO:0000256" key="1">
    <source>
        <dbReference type="ARBA" id="ARBA00023224"/>
    </source>
</evidence>
<gene>
    <name evidence="6" type="ORF">BK022_16925</name>
</gene>
<protein>
    <submittedName>
        <fullName evidence="6">Chemotaxis protein</fullName>
    </submittedName>
</protein>
<dbReference type="Pfam" id="PF00015">
    <property type="entry name" value="MCPsignal"/>
    <property type="match status" value="1"/>
</dbReference>
<comment type="similarity">
    <text evidence="2">Belongs to the methyl-accepting chemotaxis (MCP) protein family.</text>
</comment>
<accession>A0A1S1P560</accession>
<dbReference type="Gene3D" id="6.10.340.10">
    <property type="match status" value="1"/>
</dbReference>